<feature type="domain" description="Kazal-like" evidence="6">
    <location>
        <begin position="260"/>
        <end position="313"/>
    </location>
</feature>
<keyword evidence="5" id="KW-0732">Signal</keyword>
<dbReference type="InterPro" id="IPR002350">
    <property type="entry name" value="Kazal_dom"/>
</dbReference>
<evidence type="ECO:0000259" key="6">
    <source>
        <dbReference type="PROSITE" id="PS51465"/>
    </source>
</evidence>
<feature type="region of interest" description="Disordered" evidence="4">
    <location>
        <begin position="195"/>
        <end position="242"/>
    </location>
</feature>
<evidence type="ECO:0000313" key="8">
    <source>
        <dbReference type="Proteomes" id="UP000005238"/>
    </source>
</evidence>
<dbReference type="OMA" id="YANPCEL"/>
<dbReference type="GO" id="GO:0005576">
    <property type="term" value="C:extracellular region"/>
    <property type="evidence" value="ECO:0000318"/>
    <property type="project" value="GO_Central"/>
</dbReference>
<proteinExistence type="predicted"/>
<dbReference type="CDD" id="cd00104">
    <property type="entry name" value="KAZAL_FS"/>
    <property type="match status" value="3"/>
</dbReference>
<evidence type="ECO:0000256" key="3">
    <source>
        <dbReference type="ARBA" id="ARBA00023157"/>
    </source>
</evidence>
<keyword evidence="2" id="KW-0722">Serine protease inhibitor</keyword>
<dbReference type="PANTHER" id="PTHR10913">
    <property type="entry name" value="FOLLISTATIN-RELATED"/>
    <property type="match status" value="1"/>
</dbReference>
<name>H3GCM5_PHYRM</name>
<dbReference type="PROSITE" id="PS51465">
    <property type="entry name" value="KAZAL_2"/>
    <property type="match status" value="2"/>
</dbReference>
<evidence type="ECO:0000256" key="4">
    <source>
        <dbReference type="SAM" id="MobiDB-lite"/>
    </source>
</evidence>
<dbReference type="HOGENOM" id="CLU_840640_0_0_1"/>
<dbReference type="PANTHER" id="PTHR10913:SF45">
    <property type="entry name" value="FOLLISTATIN, ISOFORM A-RELATED"/>
    <property type="match status" value="1"/>
</dbReference>
<dbReference type="OrthoDB" id="127054at2759"/>
<sequence length="331" mass="34563">MKVTAGFVVAAIVVTTVHAGNSLTKQDSLGDSGSSAVESSCPDVCPDVMQPVYDEDGTMYSNSCHMRAAKCKGKTESVDLLEEYKRLYGKSFGASRDDARDDSASEESGSSSDAPTFVKGTKSASDDDSGDDSTDGSDETYCPNVACLAVYSPVFDEDGKMYSNECVMNAAKCKGKRKNVNVLEEYKRLYERSFGASRPEDAEDDSASEESGSSSAATKMVKGTKGPGKAKKKSTASSSSIGSLYDDGSDGVIGSDSGASSPTTKCASGCPDVDLPVCGSDGVTYANPCELKIAACQNPDFDIIVAEDEACSKVTTPDDMIQKKSGGIVLH</sequence>
<organism evidence="7 8">
    <name type="scientific">Phytophthora ramorum</name>
    <name type="common">Sudden oak death agent</name>
    <dbReference type="NCBI Taxonomy" id="164328"/>
    <lineage>
        <taxon>Eukaryota</taxon>
        <taxon>Sar</taxon>
        <taxon>Stramenopiles</taxon>
        <taxon>Oomycota</taxon>
        <taxon>Peronosporomycetes</taxon>
        <taxon>Peronosporales</taxon>
        <taxon>Peronosporaceae</taxon>
        <taxon>Phytophthora</taxon>
    </lineage>
</organism>
<dbReference type="RefSeq" id="XP_067744695.1">
    <property type="nucleotide sequence ID" value="XM_067892856.1"/>
</dbReference>
<dbReference type="VEuPathDB" id="FungiDB:KRP23_7527"/>
<feature type="domain" description="Kazal-like" evidence="6">
    <location>
        <begin position="35"/>
        <end position="93"/>
    </location>
</feature>
<dbReference type="EMBL" id="DS565999">
    <property type="status" value="NOT_ANNOTATED_CDS"/>
    <property type="molecule type" value="Genomic_DNA"/>
</dbReference>
<dbReference type="InParanoid" id="H3GCM5"/>
<dbReference type="InterPro" id="IPR036058">
    <property type="entry name" value="Kazal_dom_sf"/>
</dbReference>
<evidence type="ECO:0000313" key="7">
    <source>
        <dbReference type="EnsemblProtists" id="Phyra73234"/>
    </source>
</evidence>
<dbReference type="Proteomes" id="UP000005238">
    <property type="component" value="Unassembled WGS sequence"/>
</dbReference>
<reference evidence="8" key="1">
    <citation type="journal article" date="2006" name="Science">
        <title>Phytophthora genome sequences uncover evolutionary origins and mechanisms of pathogenesis.</title>
        <authorList>
            <person name="Tyler B.M."/>
            <person name="Tripathy S."/>
            <person name="Zhang X."/>
            <person name="Dehal P."/>
            <person name="Jiang R.H."/>
            <person name="Aerts A."/>
            <person name="Arredondo F.D."/>
            <person name="Baxter L."/>
            <person name="Bensasson D."/>
            <person name="Beynon J.L."/>
            <person name="Chapman J."/>
            <person name="Damasceno C.M."/>
            <person name="Dorrance A.E."/>
            <person name="Dou D."/>
            <person name="Dickerman A.W."/>
            <person name="Dubchak I.L."/>
            <person name="Garbelotto M."/>
            <person name="Gijzen M."/>
            <person name="Gordon S.G."/>
            <person name="Govers F."/>
            <person name="Grunwald N.J."/>
            <person name="Huang W."/>
            <person name="Ivors K.L."/>
            <person name="Jones R.W."/>
            <person name="Kamoun S."/>
            <person name="Krampis K."/>
            <person name="Lamour K.H."/>
            <person name="Lee M.K."/>
            <person name="McDonald W.H."/>
            <person name="Medina M."/>
            <person name="Meijer H.J."/>
            <person name="Nordberg E.K."/>
            <person name="Maclean D.J."/>
            <person name="Ospina-Giraldo M.D."/>
            <person name="Morris P.F."/>
            <person name="Phuntumart V."/>
            <person name="Putnam N.H."/>
            <person name="Rash S."/>
            <person name="Rose J.K."/>
            <person name="Sakihama Y."/>
            <person name="Salamov A.A."/>
            <person name="Savidor A."/>
            <person name="Scheuring C.F."/>
            <person name="Smith B.M."/>
            <person name="Sobral B.W."/>
            <person name="Terry A."/>
            <person name="Torto-Alalibo T.A."/>
            <person name="Win J."/>
            <person name="Xu Z."/>
            <person name="Zhang H."/>
            <person name="Grigoriev I.V."/>
            <person name="Rokhsar D.S."/>
            <person name="Boore J.L."/>
        </authorList>
    </citation>
    <scope>NUCLEOTIDE SEQUENCE [LARGE SCALE GENOMIC DNA]</scope>
    <source>
        <strain evidence="8">Pr102</strain>
    </source>
</reference>
<evidence type="ECO:0000256" key="2">
    <source>
        <dbReference type="ARBA" id="ARBA00022900"/>
    </source>
</evidence>
<protein>
    <recommendedName>
        <fullName evidence="6">Kazal-like domain-containing protein</fullName>
    </recommendedName>
</protein>
<feature type="chain" id="PRO_5003586202" description="Kazal-like domain-containing protein" evidence="5">
    <location>
        <begin position="20"/>
        <end position="331"/>
    </location>
</feature>
<dbReference type="AlphaFoldDB" id="H3GCM5"/>
<dbReference type="SMART" id="SM00280">
    <property type="entry name" value="KAZAL"/>
    <property type="match status" value="3"/>
</dbReference>
<dbReference type="STRING" id="164328.H3GCM5"/>
<keyword evidence="8" id="KW-1185">Reference proteome</keyword>
<feature type="signal peptide" evidence="5">
    <location>
        <begin position="1"/>
        <end position="19"/>
    </location>
</feature>
<dbReference type="GeneID" id="94228645"/>
<evidence type="ECO:0000256" key="1">
    <source>
        <dbReference type="ARBA" id="ARBA00022690"/>
    </source>
</evidence>
<dbReference type="EnsemblProtists" id="Phyra73234">
    <property type="protein sequence ID" value="Phyra73234"/>
    <property type="gene ID" value="Phyra73234"/>
</dbReference>
<dbReference type="VEuPathDB" id="FungiDB:KRP22_492"/>
<reference evidence="7" key="2">
    <citation type="submission" date="2015-06" db="UniProtKB">
        <authorList>
            <consortium name="EnsemblProtists"/>
        </authorList>
    </citation>
    <scope>IDENTIFICATION</scope>
    <source>
        <strain evidence="7">Pr102</strain>
    </source>
</reference>
<evidence type="ECO:0000256" key="5">
    <source>
        <dbReference type="SAM" id="SignalP"/>
    </source>
</evidence>
<dbReference type="eggNOG" id="ENOG502SUWR">
    <property type="taxonomic scope" value="Eukaryota"/>
</dbReference>
<accession>H3GCM5</accession>
<dbReference type="Pfam" id="PF07648">
    <property type="entry name" value="Kazal_2"/>
    <property type="match status" value="3"/>
</dbReference>
<feature type="compositionally biased region" description="Low complexity" evidence="4">
    <location>
        <begin position="106"/>
        <end position="123"/>
    </location>
</feature>
<feature type="region of interest" description="Disordered" evidence="4">
    <location>
        <begin position="94"/>
        <end position="138"/>
    </location>
</feature>
<dbReference type="InterPro" id="IPR050653">
    <property type="entry name" value="Prot_Inhib_GrowthFact_Antg"/>
</dbReference>
<feature type="compositionally biased region" description="Acidic residues" evidence="4">
    <location>
        <begin position="126"/>
        <end position="138"/>
    </location>
</feature>
<dbReference type="Gene3D" id="3.30.60.30">
    <property type="match status" value="3"/>
</dbReference>
<dbReference type="SUPFAM" id="SSF100895">
    <property type="entry name" value="Kazal-type serine protease inhibitors"/>
    <property type="match status" value="3"/>
</dbReference>
<keyword evidence="3" id="KW-1015">Disulfide bond</keyword>
<keyword evidence="1" id="KW-0646">Protease inhibitor</keyword>